<accession>G5H8R3</accession>
<feature type="signal peptide" evidence="1">
    <location>
        <begin position="1"/>
        <end position="25"/>
    </location>
</feature>
<dbReference type="HOGENOM" id="CLU_1965902_0_0_10"/>
<reference evidence="2 3" key="1">
    <citation type="submission" date="2011-08" db="EMBL/GenBank/DDBJ databases">
        <title>The Genome Sequence of Alistipes indistinctus YIT 12060.</title>
        <authorList>
            <consortium name="The Broad Institute Genome Sequencing Platform"/>
            <person name="Earl A."/>
            <person name="Ward D."/>
            <person name="Feldgarden M."/>
            <person name="Gevers D."/>
            <person name="Morotomi M."/>
            <person name="Young S.K."/>
            <person name="Zeng Q."/>
            <person name="Gargeya S."/>
            <person name="Fitzgerald M."/>
            <person name="Haas B."/>
            <person name="Abouelleil A."/>
            <person name="Alvarado L."/>
            <person name="Arachchi H.M."/>
            <person name="Berlin A."/>
            <person name="Brown A."/>
            <person name="Chapman S.B."/>
            <person name="Chen Z."/>
            <person name="Dunbar C."/>
            <person name="Freedman E."/>
            <person name="Gearin G."/>
            <person name="Gellesch M."/>
            <person name="Goldberg J."/>
            <person name="Griggs A."/>
            <person name="Gujja S."/>
            <person name="Heiman D."/>
            <person name="Howarth C."/>
            <person name="Larson L."/>
            <person name="Lui A."/>
            <person name="MacDonald P.J.P."/>
            <person name="Montmayeur A."/>
            <person name="Murphy C."/>
            <person name="Neiman D."/>
            <person name="Pearson M."/>
            <person name="Priest M."/>
            <person name="Roberts A."/>
            <person name="Saif S."/>
            <person name="Shea T."/>
            <person name="Shenoy N."/>
            <person name="Sisk P."/>
            <person name="Stolte C."/>
            <person name="Sykes S."/>
            <person name="Wortman J."/>
            <person name="Nusbaum C."/>
            <person name="Birren B."/>
        </authorList>
    </citation>
    <scope>NUCLEOTIDE SEQUENCE [LARGE SCALE GENOMIC DNA]</scope>
    <source>
        <strain evidence="2 3">YIT 12060</strain>
    </source>
</reference>
<dbReference type="GeneID" id="92814976"/>
<dbReference type="PATRIC" id="fig|742725.3.peg.2094"/>
<comment type="caution">
    <text evidence="2">The sequence shown here is derived from an EMBL/GenBank/DDBJ whole genome shotgun (WGS) entry which is preliminary data.</text>
</comment>
<protein>
    <recommendedName>
        <fullName evidence="4">BACON domain-containing protein</fullName>
    </recommendedName>
</protein>
<keyword evidence="3" id="KW-1185">Reference proteome</keyword>
<organism evidence="2 3">
    <name type="scientific">Alistipes indistinctus YIT 12060</name>
    <dbReference type="NCBI Taxonomy" id="742725"/>
    <lineage>
        <taxon>Bacteria</taxon>
        <taxon>Pseudomonadati</taxon>
        <taxon>Bacteroidota</taxon>
        <taxon>Bacteroidia</taxon>
        <taxon>Bacteroidales</taxon>
        <taxon>Rikenellaceae</taxon>
        <taxon>Alistipes</taxon>
    </lineage>
</organism>
<dbReference type="RefSeq" id="WP_009134805.1">
    <property type="nucleotide sequence ID" value="NZ_CP102250.1"/>
</dbReference>
<evidence type="ECO:0000313" key="2">
    <source>
        <dbReference type="EMBL" id="EHB91950.1"/>
    </source>
</evidence>
<sequence>MKKLFLLVALTGAAVAAYCVTPANASTTEALQAKADVYKMSSNLVILPEYGASETVYILKNGWEVSRDTDWSLDAQPFNFDVQPSGTGSAITLTNMADNPDNCWGYIDVYINSGTIYVGRVYVNKIY</sequence>
<keyword evidence="1" id="KW-0732">Signal</keyword>
<dbReference type="AlphaFoldDB" id="G5H8R3"/>
<evidence type="ECO:0000313" key="3">
    <source>
        <dbReference type="Proteomes" id="UP000006008"/>
    </source>
</evidence>
<name>G5H8R3_9BACT</name>
<proteinExistence type="predicted"/>
<evidence type="ECO:0008006" key="4">
    <source>
        <dbReference type="Google" id="ProtNLM"/>
    </source>
</evidence>
<evidence type="ECO:0000256" key="1">
    <source>
        <dbReference type="SAM" id="SignalP"/>
    </source>
</evidence>
<dbReference type="Proteomes" id="UP000006008">
    <property type="component" value="Unassembled WGS sequence"/>
</dbReference>
<feature type="chain" id="PRO_5003477937" description="BACON domain-containing protein" evidence="1">
    <location>
        <begin position="26"/>
        <end position="127"/>
    </location>
</feature>
<dbReference type="EMBL" id="ADLD01000013">
    <property type="protein sequence ID" value="EHB91950.1"/>
    <property type="molecule type" value="Genomic_DNA"/>
</dbReference>
<gene>
    <name evidence="2" type="ORF">HMPREF9450_01999</name>
</gene>